<dbReference type="AlphaFoldDB" id="A0AAW9I5P2"/>
<dbReference type="Proteomes" id="UP001288778">
    <property type="component" value="Unassembled WGS sequence"/>
</dbReference>
<gene>
    <name evidence="3" type="ORF">GNF68_18085</name>
</gene>
<comment type="caution">
    <text evidence="3">The sequence shown here is derived from an EMBL/GenBank/DDBJ whole genome shotgun (WGS) entry which is preliminary data.</text>
</comment>
<dbReference type="InterPro" id="IPR035911">
    <property type="entry name" value="MurE/MurF_N"/>
</dbReference>
<evidence type="ECO:0000259" key="2">
    <source>
        <dbReference type="Pfam" id="PF01225"/>
    </source>
</evidence>
<protein>
    <submittedName>
        <fullName evidence="3">UDP-N-acetylmuramoyl-L-alanyl-D-glutamate--2, 6-diaminopimelate ligase</fullName>
    </submittedName>
</protein>
<proteinExistence type="predicted"/>
<name>A0AAW9I5P2_CLOPF</name>
<dbReference type="Pfam" id="PF01225">
    <property type="entry name" value="Mur_ligase"/>
    <property type="match status" value="1"/>
</dbReference>
<sequence>MKLFKLMEDVSFTSNLPLEEINEIEIKDIAYNSRNCKEGFIFVALVGETVDGHKFAKNAYDNGARVFLLQKGMESSKYVMELPNDTVKLFVEDTRISLSRVSHNFFGQPSNSLKVIGVTGT</sequence>
<feature type="non-terminal residue" evidence="3">
    <location>
        <position position="121"/>
    </location>
</feature>
<evidence type="ECO:0000313" key="3">
    <source>
        <dbReference type="EMBL" id="MDZ4910870.1"/>
    </source>
</evidence>
<comment type="pathway">
    <text evidence="1">Cell wall biogenesis; peptidoglycan biosynthesis.</text>
</comment>
<accession>A0AAW9I5P2</accession>
<keyword evidence="3" id="KW-0436">Ligase</keyword>
<dbReference type="InterPro" id="IPR000713">
    <property type="entry name" value="Mur_ligase_N"/>
</dbReference>
<dbReference type="SUPFAM" id="SSF63418">
    <property type="entry name" value="MurE/MurF N-terminal domain"/>
    <property type="match status" value="1"/>
</dbReference>
<organism evidence="3 4">
    <name type="scientific">Clostridium perfringens</name>
    <dbReference type="NCBI Taxonomy" id="1502"/>
    <lineage>
        <taxon>Bacteria</taxon>
        <taxon>Bacillati</taxon>
        <taxon>Bacillota</taxon>
        <taxon>Clostridia</taxon>
        <taxon>Eubacteriales</taxon>
        <taxon>Clostridiaceae</taxon>
        <taxon>Clostridium</taxon>
    </lineage>
</organism>
<evidence type="ECO:0000313" key="4">
    <source>
        <dbReference type="Proteomes" id="UP001288778"/>
    </source>
</evidence>
<dbReference type="GO" id="GO:0016881">
    <property type="term" value="F:acid-amino acid ligase activity"/>
    <property type="evidence" value="ECO:0007669"/>
    <property type="project" value="InterPro"/>
</dbReference>
<dbReference type="Gene3D" id="3.40.1390.10">
    <property type="entry name" value="MurE/MurF, N-terminal domain"/>
    <property type="match status" value="1"/>
</dbReference>
<reference evidence="3" key="1">
    <citation type="submission" date="2019-11" db="EMBL/GenBank/DDBJ databases">
        <title>Characterization of Clostridium perfringens isolates from swine manure treated agricultural soils.</title>
        <authorList>
            <person name="Wushke S.T."/>
        </authorList>
    </citation>
    <scope>NUCLEOTIDE SEQUENCE</scope>
    <source>
        <strain evidence="3">X94</strain>
    </source>
</reference>
<evidence type="ECO:0000256" key="1">
    <source>
        <dbReference type="ARBA" id="ARBA00004752"/>
    </source>
</evidence>
<dbReference type="PANTHER" id="PTHR23135:SF4">
    <property type="entry name" value="UDP-N-ACETYLMURAMOYL-L-ALANYL-D-GLUTAMATE--2,6-DIAMINOPIMELATE LIGASE MURE HOMOLOG, CHLOROPLASTIC"/>
    <property type="match status" value="1"/>
</dbReference>
<dbReference type="EMBL" id="WNUI01000852">
    <property type="protein sequence ID" value="MDZ4910870.1"/>
    <property type="molecule type" value="Genomic_DNA"/>
</dbReference>
<dbReference type="PANTHER" id="PTHR23135">
    <property type="entry name" value="MUR LIGASE FAMILY MEMBER"/>
    <property type="match status" value="1"/>
</dbReference>
<feature type="domain" description="Mur ligase N-terminal catalytic" evidence="2">
    <location>
        <begin position="26"/>
        <end position="72"/>
    </location>
</feature>